<evidence type="ECO:0000256" key="1">
    <source>
        <dbReference type="ARBA" id="ARBA00022723"/>
    </source>
</evidence>
<dbReference type="InterPro" id="IPR038765">
    <property type="entry name" value="Papain-like_cys_pep_sf"/>
</dbReference>
<evidence type="ECO:0000256" key="2">
    <source>
        <dbReference type="ARBA" id="ARBA00022737"/>
    </source>
</evidence>
<proteinExistence type="predicted"/>
<evidence type="ECO:0000256" key="6">
    <source>
        <dbReference type="SAM" id="MobiDB-lite"/>
    </source>
</evidence>
<dbReference type="EMBL" id="CAMXCT030000362">
    <property type="protein sequence ID" value="CAL4765044.1"/>
    <property type="molecule type" value="Genomic_DNA"/>
</dbReference>
<dbReference type="InterPro" id="IPR013087">
    <property type="entry name" value="Znf_C2H2_type"/>
</dbReference>
<evidence type="ECO:0000313" key="10">
    <source>
        <dbReference type="Proteomes" id="UP001152797"/>
    </source>
</evidence>
<gene>
    <name evidence="8" type="ORF">C1SCF055_LOCUS5851</name>
</gene>
<keyword evidence="4" id="KW-0862">Zinc</keyword>
<sequence>MATAAKLNRKLRLDQVFHAADLAEKAHDHFTLFQHIRSLAPKQPMKQIMLRSDKGELLGPDDAADWLQQWYHELYSAGDSDFSVSAFQWPFSQQEFMQGLQTLPTHKALAPAFTPAPFWKYGAVSISQYLDQMLHDCSAACEFPDIWSTGTIAMLVKPGRSGRHPSELRPIALLEPSGKTVMGLLTTAIQQQIQSTLNRLPQFAYAVGRGTEDDSFIALIKSFGTLLDLIEWADLDINLAKTTVTMRMRGKLAGKLQRRFVVRTQQGAFIKIPRSDGSYTKIRLVRSFKYLGVMLSYHNFEHETMALRIKHSDQSAHQLHRWLFTQRLSAQQKVRLWYQCIYTCLRYGIIATGFTDSTLLQFYRFSIRQLRRILREPVHLTHENNKSFLQRHNLPDPLLRLKSICLQTATRSLQRQWTLADDDILNLTPLPCYDHLLQVIDQVNSDLHLVEEIDQVEHRLRVQELLQFARAHQVAALRHNLAVLTYFMHHCAICGKFHSTVTGLMRHWNDQHHKSYSEHLSVLQYYEAHVDTGNPCCLCSSSFSQYHRCIIWRQLAMLLTELQMTTEFCDVTETVQLKCEHCGKAYTTRHGLAQHIQKFHKAQQVLNSSNWNSFTAKCLFDQAVQTNRCEDLISDPDILHFISSECFDCSMPFRRRQDLSRHLKQGHPSEWAEMEHRASALTASLNCAQRCLCVPPQHRVKHLCLVFLQFALARILWERDQCPAADGLPPDLAMQPQEKMEQLLWFGFAHLLYRQPALKLAMTLHCMFCGFTCRNGDAMVLHLHQHHEALVAESSIQLQLLRWVLFQDFGCACNPTRGFGVPDHTCPSLIQAAMLCVQAHWPLTIPWTFKTSDLLSHLGDLLPLNDFRRICLWMLTRQFHHLWKDPALLRVLKSHCTLCGEAVTLQYITVHLHLEHQLGPNDLHPIVVQLCRIYSVEHSEDPHCDHCGELLPTMDVLAFDPVPALHMPGCPLVLHMAAFLMHLVLHKAPYDPLAWPDPQAIEASFRRQDHQHQLFNARPSDTAGQEFDLLVSCGHRMLQDSLLLESLNHQCLMCQRTFYMPGALTSHLKQHDFKQYNTLWCLRRLQMTCGTCPCCGSDFHTAPTGCPALLNLADEDKPLKRPRRKEKGSSTAGSSDDQTQTMLKTMARIILKHEDSIHVLLQEFEFVMFLQPGEGSLLPVLMACHQKWLKGDRSQSLRHTMALQTIETVKDRLDKLKAAPASADLVQDCIRFNLIDSQQMMPYLRWDTSTQKLVPSKEKPLPIGEVSRIIDTIVKILQSEPEITLRFHALSKITAEDTSNKSIPFLWTVGHRTQGELWNLLRTVDIEATDPTKDGTVQTAGTDVVDDLPKHMVRILENDTSTMCFANAAMQALTWCTLLCKGLHPDQWAYGFELLRGLSQWNPVPLNLRVFQPFVWLLFGAFTEHDLLSQQDILEFTAFILDRLCRASNQACPCLIVMFDRHIEGYASSFLGCNSTKCQKTTHSTFELAAILAWTLWAFCSTTSLAGAFDFYDMDIFFKHPAPRTGCGAAAGLRSCCALMAARADAVLAAGQCNCRRGRERPVH</sequence>
<dbReference type="Gene3D" id="3.30.160.60">
    <property type="entry name" value="Classic Zinc Finger"/>
    <property type="match status" value="1"/>
</dbReference>
<dbReference type="GO" id="GO:0005634">
    <property type="term" value="C:nucleus"/>
    <property type="evidence" value="ECO:0007669"/>
    <property type="project" value="TreeGrafter"/>
</dbReference>
<dbReference type="PROSITE" id="PS00028">
    <property type="entry name" value="ZINC_FINGER_C2H2_1"/>
    <property type="match status" value="3"/>
</dbReference>
<reference evidence="8" key="1">
    <citation type="submission" date="2022-10" db="EMBL/GenBank/DDBJ databases">
        <authorList>
            <person name="Chen Y."/>
            <person name="Dougan E. K."/>
            <person name="Chan C."/>
            <person name="Rhodes N."/>
            <person name="Thang M."/>
        </authorList>
    </citation>
    <scope>NUCLEOTIDE SEQUENCE</scope>
</reference>
<dbReference type="GO" id="GO:0000977">
    <property type="term" value="F:RNA polymerase II transcription regulatory region sequence-specific DNA binding"/>
    <property type="evidence" value="ECO:0007669"/>
    <property type="project" value="TreeGrafter"/>
</dbReference>
<feature type="domain" description="C2H2-type" evidence="7">
    <location>
        <begin position="577"/>
        <end position="605"/>
    </location>
</feature>
<feature type="domain" description="C2H2-type" evidence="7">
    <location>
        <begin position="1049"/>
        <end position="1076"/>
    </location>
</feature>
<evidence type="ECO:0000256" key="4">
    <source>
        <dbReference type="ARBA" id="ARBA00022833"/>
    </source>
</evidence>
<dbReference type="Proteomes" id="UP001152797">
    <property type="component" value="Unassembled WGS sequence"/>
</dbReference>
<keyword evidence="2" id="KW-0677">Repeat</keyword>
<evidence type="ECO:0000313" key="8">
    <source>
        <dbReference type="EMBL" id="CAI3977732.1"/>
    </source>
</evidence>
<dbReference type="GO" id="GO:0008270">
    <property type="term" value="F:zinc ion binding"/>
    <property type="evidence" value="ECO:0007669"/>
    <property type="project" value="UniProtKB-KW"/>
</dbReference>
<name>A0A9P1BQK4_9DINO</name>
<dbReference type="GO" id="GO:0000981">
    <property type="term" value="F:DNA-binding transcription factor activity, RNA polymerase II-specific"/>
    <property type="evidence" value="ECO:0007669"/>
    <property type="project" value="TreeGrafter"/>
</dbReference>
<evidence type="ECO:0000313" key="9">
    <source>
        <dbReference type="EMBL" id="CAL4765044.1"/>
    </source>
</evidence>
<dbReference type="EMBL" id="CAMXCT010000362">
    <property type="protein sequence ID" value="CAI3977732.1"/>
    <property type="molecule type" value="Genomic_DNA"/>
</dbReference>
<feature type="domain" description="C2H2-type" evidence="7">
    <location>
        <begin position="644"/>
        <end position="672"/>
    </location>
</feature>
<protein>
    <submittedName>
        <fullName evidence="9">LINE-1 retrotransposable element ORF2 protein (ORF2p)</fullName>
    </submittedName>
</protein>
<evidence type="ECO:0000256" key="5">
    <source>
        <dbReference type="PROSITE-ProRule" id="PRU00042"/>
    </source>
</evidence>
<dbReference type="OrthoDB" id="440564at2759"/>
<dbReference type="SMART" id="SM00355">
    <property type="entry name" value="ZnF_C2H2"/>
    <property type="match status" value="6"/>
</dbReference>
<organism evidence="8">
    <name type="scientific">Cladocopium goreaui</name>
    <dbReference type="NCBI Taxonomy" id="2562237"/>
    <lineage>
        <taxon>Eukaryota</taxon>
        <taxon>Sar</taxon>
        <taxon>Alveolata</taxon>
        <taxon>Dinophyceae</taxon>
        <taxon>Suessiales</taxon>
        <taxon>Symbiodiniaceae</taxon>
        <taxon>Cladocopium</taxon>
    </lineage>
</organism>
<keyword evidence="1" id="KW-0479">Metal-binding</keyword>
<reference evidence="9 10" key="2">
    <citation type="submission" date="2024-05" db="EMBL/GenBank/DDBJ databases">
        <authorList>
            <person name="Chen Y."/>
            <person name="Shah S."/>
            <person name="Dougan E. K."/>
            <person name="Thang M."/>
            <person name="Chan C."/>
        </authorList>
    </citation>
    <scope>NUCLEOTIDE SEQUENCE [LARGE SCALE GENOMIC DNA]</scope>
</reference>
<dbReference type="SUPFAM" id="SSF54001">
    <property type="entry name" value="Cysteine proteinases"/>
    <property type="match status" value="1"/>
</dbReference>
<keyword evidence="3 5" id="KW-0863">Zinc-finger</keyword>
<keyword evidence="10" id="KW-1185">Reference proteome</keyword>
<feature type="compositionally biased region" description="Polar residues" evidence="6">
    <location>
        <begin position="1129"/>
        <end position="1138"/>
    </location>
</feature>
<evidence type="ECO:0000256" key="3">
    <source>
        <dbReference type="ARBA" id="ARBA00022771"/>
    </source>
</evidence>
<evidence type="ECO:0000259" key="7">
    <source>
        <dbReference type="PROSITE" id="PS50157"/>
    </source>
</evidence>
<feature type="region of interest" description="Disordered" evidence="6">
    <location>
        <begin position="1117"/>
        <end position="1138"/>
    </location>
</feature>
<dbReference type="PANTHER" id="PTHR24409:SF295">
    <property type="entry name" value="AZ2-RELATED"/>
    <property type="match status" value="1"/>
</dbReference>
<comment type="caution">
    <text evidence="8">The sequence shown here is derived from an EMBL/GenBank/DDBJ whole genome shotgun (WGS) entry which is preliminary data.</text>
</comment>
<dbReference type="PANTHER" id="PTHR24409">
    <property type="entry name" value="ZINC FINGER PROTEIN 142"/>
    <property type="match status" value="1"/>
</dbReference>
<accession>A0A9P1BQK4</accession>
<dbReference type="EMBL" id="CAMXCT020000362">
    <property type="protein sequence ID" value="CAL1131107.1"/>
    <property type="molecule type" value="Genomic_DNA"/>
</dbReference>
<dbReference type="PROSITE" id="PS50157">
    <property type="entry name" value="ZINC_FINGER_C2H2_2"/>
    <property type="match status" value="3"/>
</dbReference>